<proteinExistence type="inferred from homology"/>
<evidence type="ECO:0000256" key="5">
    <source>
        <dbReference type="ARBA" id="ARBA00022801"/>
    </source>
</evidence>
<dbReference type="PANTHER" id="PTHR11359:SF0">
    <property type="entry name" value="AMP DEAMINASE"/>
    <property type="match status" value="1"/>
</dbReference>
<comment type="function">
    <text evidence="8">AMP deaminase plays a critical role in energy metabolism. Catalyzes the deamination of AMP to IMP and plays an important role in the purine nucleotide cycle.</text>
</comment>
<reference evidence="11" key="1">
    <citation type="journal article" date="2008" name="Nature">
        <title>The amphioxus genome and the evolution of the chordate karyotype.</title>
        <authorList>
            <consortium name="US DOE Joint Genome Institute (JGI-PGF)"/>
            <person name="Putnam N.H."/>
            <person name="Butts T."/>
            <person name="Ferrier D.E.K."/>
            <person name="Furlong R.F."/>
            <person name="Hellsten U."/>
            <person name="Kawashima T."/>
            <person name="Robinson-Rechavi M."/>
            <person name="Shoguchi E."/>
            <person name="Terry A."/>
            <person name="Yu J.-K."/>
            <person name="Benito-Gutierrez E.L."/>
            <person name="Dubchak I."/>
            <person name="Garcia-Fernandez J."/>
            <person name="Gibson-Brown J.J."/>
            <person name="Grigoriev I.V."/>
            <person name="Horton A.C."/>
            <person name="de Jong P.J."/>
            <person name="Jurka J."/>
            <person name="Kapitonov V.V."/>
            <person name="Kohara Y."/>
            <person name="Kuroki Y."/>
            <person name="Lindquist E."/>
            <person name="Lucas S."/>
            <person name="Osoegawa K."/>
            <person name="Pennacchio L.A."/>
            <person name="Salamov A.A."/>
            <person name="Satou Y."/>
            <person name="Sauka-Spengler T."/>
            <person name="Schmutz J."/>
            <person name="Shin-I T."/>
            <person name="Toyoda A."/>
            <person name="Bronner-Fraser M."/>
            <person name="Fujiyama A."/>
            <person name="Holland L.Z."/>
            <person name="Holland P.W.H."/>
            <person name="Satoh N."/>
            <person name="Rokhsar D.S."/>
        </authorList>
    </citation>
    <scope>NUCLEOTIDE SEQUENCE [LARGE SCALE GENOMIC DNA]</scope>
    <source>
        <strain evidence="11">S238N-H82</strain>
        <tissue evidence="11">Testes</tissue>
    </source>
</reference>
<dbReference type="InterPro" id="IPR006650">
    <property type="entry name" value="A/AMP_deam_AS"/>
</dbReference>
<evidence type="ECO:0000256" key="6">
    <source>
        <dbReference type="ARBA" id="ARBA00022833"/>
    </source>
</evidence>
<evidence type="ECO:0000256" key="3">
    <source>
        <dbReference type="ARBA" id="ARBA00006676"/>
    </source>
</evidence>
<protein>
    <recommendedName>
        <fullName evidence="9">AMP deaminase</fullName>
        <ecNumber evidence="9">3.5.4.6</ecNumber>
    </recommendedName>
</protein>
<dbReference type="AlphaFoldDB" id="C3ZT93"/>
<dbReference type="InterPro" id="IPR032466">
    <property type="entry name" value="Metal_Hydrolase"/>
</dbReference>
<dbReference type="GO" id="GO:0003876">
    <property type="term" value="F:AMP deaminase activity"/>
    <property type="evidence" value="ECO:0007669"/>
    <property type="project" value="UniProtKB-EC"/>
</dbReference>
<dbReference type="EMBL" id="GG666676">
    <property type="protein sequence ID" value="EEN44299.1"/>
    <property type="molecule type" value="Genomic_DNA"/>
</dbReference>
<evidence type="ECO:0000256" key="7">
    <source>
        <dbReference type="ARBA" id="ARBA00023080"/>
    </source>
</evidence>
<feature type="region of interest" description="Disordered" evidence="10">
    <location>
        <begin position="1"/>
        <end position="51"/>
    </location>
</feature>
<dbReference type="InParanoid" id="C3ZT93"/>
<dbReference type="Gene3D" id="4.10.800.20">
    <property type="match status" value="1"/>
</dbReference>
<accession>C3ZT93</accession>
<dbReference type="Gene3D" id="3.20.20.140">
    <property type="entry name" value="Metal-dependent hydrolases"/>
    <property type="match status" value="1"/>
</dbReference>
<dbReference type="PROSITE" id="PS00485">
    <property type="entry name" value="A_DEAMINASE"/>
    <property type="match status" value="1"/>
</dbReference>
<keyword evidence="6" id="KW-0862">Zinc</keyword>
<comment type="cofactor">
    <cofactor evidence="1 9">
        <name>Zn(2+)</name>
        <dbReference type="ChEBI" id="CHEBI:29105"/>
    </cofactor>
</comment>
<dbReference type="EC" id="3.5.4.6" evidence="9"/>
<dbReference type="UniPathway" id="UPA00591">
    <property type="reaction ID" value="UER00663"/>
</dbReference>
<comment type="pathway">
    <text evidence="2">Purine metabolism; IMP biosynthesis via salvage pathway; IMP from AMP: step 1/1.</text>
</comment>
<dbReference type="NCBIfam" id="TIGR01429">
    <property type="entry name" value="AMP_deaminase"/>
    <property type="match status" value="1"/>
</dbReference>
<feature type="region of interest" description="Disordered" evidence="10">
    <location>
        <begin position="99"/>
        <end position="148"/>
    </location>
</feature>
<dbReference type="FunFam" id="3.20.20.140:FF:000035">
    <property type="entry name" value="Probable amp deaminase"/>
    <property type="match status" value="1"/>
</dbReference>
<evidence type="ECO:0000256" key="1">
    <source>
        <dbReference type="ARBA" id="ARBA00001947"/>
    </source>
</evidence>
<evidence type="ECO:0000256" key="8">
    <source>
        <dbReference type="ARBA" id="ARBA00054146"/>
    </source>
</evidence>
<dbReference type="GO" id="GO:0032264">
    <property type="term" value="P:IMP salvage"/>
    <property type="evidence" value="ECO:0007669"/>
    <property type="project" value="UniProtKB-UniPathway"/>
</dbReference>
<dbReference type="Pfam" id="PF19326">
    <property type="entry name" value="AMP_deaminase"/>
    <property type="match status" value="1"/>
</dbReference>
<sequence length="889" mass="101544">MPHLMFSLERPASDKGPGHPRYQAASGEMAPRPVAGMGPTNTCPGSRRSDTSRLPGFKMILCKTETTRDLGRVGDMPLCFIQQRKYGLTPVAVSSGGKTLPASNMSSAAPRAPIPTPDVDSTSQQQQQQQQPAPQTTPPSGQGSGRNLWAKSSAIGSKWHNVAQLIMKRQKEEAEDHKHDLFQDYEVGEDCPIVFGGTKEKHIDEELHEKSTEKTRKSRKFLKRAMTAASEVEAGSAQPSASSVPMKDRTTVEYQRVLVDGEGIAGVPLRDLQDASKGLLEALSIREKYMRLNFQSYPKTTSRYLRMVDNEPTPNESDFTGVDEDTDWAGKYGDPFRCRNVPENLNYPYKMVEGVVYVYKDDTNMNAGQPIDLPYPDKDAFLKDYMLMLALMSDGPIKSFCYRRLQFLDSRFKIHQLLNELAESAETKQSPHRDFYNVRKVDTHIHASACMNQKSLLNFMRTKINQFGGEIVIKADTKEKTLKEVFDEEGLTAYNLTVDSLDCHADRQTFHRFDKFNSKYNPAGCGILRDIFIKTDNFIHGRYFAEIVKQTMSELESSRYQYAELRLSIYGRAMDEWDRLADWCVTNRVFSNQVRWMVQIPRLYDVYRSKGSMQNFQQMLDNVFLPLFDATINPQKHQNLHIFLNYVTGFDSVDDESKAERHLFNQQSPTPDKWTMKDSPPYTYYMYYMYANLVVLNHLRKQRGMRTFNLRPHCGEAGDARHLVSAFMLSENISHGLNLKKSPVLYYLFYLAQVGIAMSPLSNNSLFLDYNRNPLYEYLSRGLNISLSTDDPLQFHYTREPLMEEYAIAAQVWKLTNCDMCEIARNSVAMSGLSEKMKKHFLGEKYREKEGPAGNTVLKTNIPNIRVAYRFETMTEELALLCNGAKVFD</sequence>
<evidence type="ECO:0000256" key="2">
    <source>
        <dbReference type="ARBA" id="ARBA00004955"/>
    </source>
</evidence>
<keyword evidence="4 9" id="KW-0479">Metal-binding</keyword>
<dbReference type="GO" id="GO:0097009">
    <property type="term" value="P:energy homeostasis"/>
    <property type="evidence" value="ECO:0007669"/>
    <property type="project" value="UniProtKB-ARBA"/>
</dbReference>
<dbReference type="PANTHER" id="PTHR11359">
    <property type="entry name" value="AMP DEAMINASE"/>
    <property type="match status" value="1"/>
</dbReference>
<dbReference type="FunFam" id="4.10.800.20:FF:000001">
    <property type="entry name" value="AMP deaminase"/>
    <property type="match status" value="1"/>
</dbReference>
<keyword evidence="5 9" id="KW-0378">Hydrolase</keyword>
<dbReference type="eggNOG" id="KOG1096">
    <property type="taxonomic scope" value="Eukaryota"/>
</dbReference>
<dbReference type="STRING" id="7739.C3ZT93"/>
<feature type="compositionally biased region" description="Low complexity" evidence="10">
    <location>
        <begin position="121"/>
        <end position="141"/>
    </location>
</feature>
<evidence type="ECO:0000313" key="11">
    <source>
        <dbReference type="EMBL" id="EEN44299.1"/>
    </source>
</evidence>
<dbReference type="GO" id="GO:0046872">
    <property type="term" value="F:metal ion binding"/>
    <property type="evidence" value="ECO:0007669"/>
    <property type="project" value="UniProtKB-KW"/>
</dbReference>
<evidence type="ECO:0000256" key="4">
    <source>
        <dbReference type="ARBA" id="ARBA00022723"/>
    </source>
</evidence>
<keyword evidence="7" id="KW-0546">Nucleotide metabolism</keyword>
<dbReference type="SUPFAM" id="SSF51556">
    <property type="entry name" value="Metallo-dependent hydrolases"/>
    <property type="match status" value="1"/>
</dbReference>
<dbReference type="PIRSF" id="PIRSF001251">
    <property type="entry name" value="AMP_deaminase_met"/>
    <property type="match status" value="1"/>
</dbReference>
<name>C3ZT93_BRAFL</name>
<organism>
    <name type="scientific">Branchiostoma floridae</name>
    <name type="common">Florida lancelet</name>
    <name type="synonym">Amphioxus</name>
    <dbReference type="NCBI Taxonomy" id="7739"/>
    <lineage>
        <taxon>Eukaryota</taxon>
        <taxon>Metazoa</taxon>
        <taxon>Chordata</taxon>
        <taxon>Cephalochordata</taxon>
        <taxon>Leptocardii</taxon>
        <taxon>Amphioxiformes</taxon>
        <taxon>Branchiostomatidae</taxon>
        <taxon>Branchiostoma</taxon>
    </lineage>
</organism>
<evidence type="ECO:0000256" key="10">
    <source>
        <dbReference type="SAM" id="MobiDB-lite"/>
    </source>
</evidence>
<dbReference type="InterPro" id="IPR006329">
    <property type="entry name" value="AMPD"/>
</dbReference>
<comment type="similarity">
    <text evidence="3 9">Belongs to the metallo-dependent hydrolases superfamily. Adenosine and AMP deaminases family.</text>
</comment>
<evidence type="ECO:0000256" key="9">
    <source>
        <dbReference type="PIRNR" id="PIRNR001251"/>
    </source>
</evidence>
<comment type="catalytic activity">
    <reaction evidence="9">
        <text>AMP + H2O + H(+) = IMP + NH4(+)</text>
        <dbReference type="Rhea" id="RHEA:14777"/>
        <dbReference type="ChEBI" id="CHEBI:15377"/>
        <dbReference type="ChEBI" id="CHEBI:15378"/>
        <dbReference type="ChEBI" id="CHEBI:28938"/>
        <dbReference type="ChEBI" id="CHEBI:58053"/>
        <dbReference type="ChEBI" id="CHEBI:456215"/>
        <dbReference type="EC" id="3.5.4.6"/>
    </reaction>
</comment>
<gene>
    <name evidence="11" type="ORF">BRAFLDRAFT_124712</name>
</gene>